<keyword evidence="2" id="KW-1185">Reference proteome</keyword>
<dbReference type="EMBL" id="JALKFT010000039">
    <property type="protein sequence ID" value="MCK9878641.1"/>
    <property type="molecule type" value="Genomic_DNA"/>
</dbReference>
<sequence length="63" mass="6909">MSIDPELLKILACPVDKGPLELVDDTLVNPRLGHRYEVRAGVPILLRPDHVDAAEARAGRAVR</sequence>
<dbReference type="Gene3D" id="2.20.25.10">
    <property type="match status" value="1"/>
</dbReference>
<evidence type="ECO:0000313" key="2">
    <source>
        <dbReference type="Proteomes" id="UP001201873"/>
    </source>
</evidence>
<proteinExistence type="predicted"/>
<dbReference type="Pfam" id="PF03966">
    <property type="entry name" value="Trm112p"/>
    <property type="match status" value="1"/>
</dbReference>
<organism evidence="1 2">
    <name type="scientific">Frankia umida</name>
    <dbReference type="NCBI Taxonomy" id="573489"/>
    <lineage>
        <taxon>Bacteria</taxon>
        <taxon>Bacillati</taxon>
        <taxon>Actinomycetota</taxon>
        <taxon>Actinomycetes</taxon>
        <taxon>Frankiales</taxon>
        <taxon>Frankiaceae</taxon>
        <taxon>Frankia</taxon>
    </lineage>
</organism>
<reference evidence="1 2" key="1">
    <citation type="submission" date="2022-04" db="EMBL/GenBank/DDBJ databases">
        <title>Genome diversity in the genus Frankia.</title>
        <authorList>
            <person name="Carlos-Shanley C."/>
            <person name="Hahn D."/>
        </authorList>
    </citation>
    <scope>NUCLEOTIDE SEQUENCE [LARGE SCALE GENOMIC DNA]</scope>
    <source>
        <strain evidence="1 2">Ag45/Mut15</strain>
    </source>
</reference>
<dbReference type="InterPro" id="IPR005651">
    <property type="entry name" value="Trm112-like"/>
</dbReference>
<evidence type="ECO:0000313" key="1">
    <source>
        <dbReference type="EMBL" id="MCK9878641.1"/>
    </source>
</evidence>
<dbReference type="SUPFAM" id="SSF158997">
    <property type="entry name" value="Trm112p-like"/>
    <property type="match status" value="1"/>
</dbReference>
<protein>
    <submittedName>
        <fullName evidence="1">Trm112 family protein</fullName>
    </submittedName>
</protein>
<comment type="caution">
    <text evidence="1">The sequence shown here is derived from an EMBL/GenBank/DDBJ whole genome shotgun (WGS) entry which is preliminary data.</text>
</comment>
<dbReference type="Proteomes" id="UP001201873">
    <property type="component" value="Unassembled WGS sequence"/>
</dbReference>
<name>A0ABT0K4A8_9ACTN</name>
<dbReference type="RefSeq" id="WP_163548205.1">
    <property type="nucleotide sequence ID" value="NZ_JALKFT010000039.1"/>
</dbReference>
<gene>
    <name evidence="1" type="ORF">MXD59_23230</name>
</gene>
<accession>A0ABT0K4A8</accession>